<comment type="subcellular location">
    <subcellularLocation>
        <location evidence="1">Cell inner membrane</location>
        <topology evidence="1">Multi-pass membrane protein</topology>
    </subcellularLocation>
</comment>
<feature type="transmembrane region" description="Helical" evidence="7">
    <location>
        <begin position="6"/>
        <end position="38"/>
    </location>
</feature>
<dbReference type="Pfam" id="PF06808">
    <property type="entry name" value="DctM"/>
    <property type="match status" value="1"/>
</dbReference>
<keyword evidence="10" id="KW-1185">Reference proteome</keyword>
<gene>
    <name evidence="9" type="ORF">J2Z34_000748</name>
</gene>
<keyword evidence="4 7" id="KW-0812">Transmembrane</keyword>
<keyword evidence="5 7" id="KW-1133">Transmembrane helix</keyword>
<sequence length="438" mass="47290">MNYVEWYVVLSLIFLALLVIMFTGLPIAFTFMVVSTVVMFAMQGEFGVRQLVLGMYDQVAQFSLTPIPFFMIMGEVFYQSGLVSRTLDSLSKFVKKVPGRLAIITLLGGGVFAALSGSVVANTAMFGSLMLPEMMSRGYSKKLIAGSIMASGALAMVIPPSALAVLLGSIAGISVGKILIGAIIPGIMLMVFYILYTMIVCTLKPEYAPSFDFEESSLKDKLLGALKDIVPLIFIFLMVMGIIFTGVGTPTEAAALGALGSYILTIFYKKFSWKLVYKTLVDSLRVTAMILIIIAGSAGFSQILAMTGASRDAVIAIMAMSSSRIIIIAIMLLIIIALGFFMEQTAIMMITLPIMMPVVLNLGVDTIWFAVLYLICLQIGQLTPPVGLALFTMKGVSPPEVTMGDIYSGAVPFLYMDILVLVLLALIPPLITWLPNLQ</sequence>
<dbReference type="PANTHER" id="PTHR33362:SF7">
    <property type="entry name" value="SLL1103 PROTEIN"/>
    <property type="match status" value="1"/>
</dbReference>
<dbReference type="InterPro" id="IPR004681">
    <property type="entry name" value="TRAP_DctM"/>
</dbReference>
<evidence type="ECO:0000259" key="8">
    <source>
        <dbReference type="Pfam" id="PF06808"/>
    </source>
</evidence>
<feature type="transmembrane region" description="Helical" evidence="7">
    <location>
        <begin position="229"/>
        <end position="247"/>
    </location>
</feature>
<keyword evidence="6 7" id="KW-0472">Membrane</keyword>
<evidence type="ECO:0000256" key="2">
    <source>
        <dbReference type="ARBA" id="ARBA00022475"/>
    </source>
</evidence>
<feature type="transmembrane region" description="Helical" evidence="7">
    <location>
        <begin position="143"/>
        <end position="172"/>
    </location>
</feature>
<keyword evidence="2" id="KW-1003">Cell membrane</keyword>
<evidence type="ECO:0000256" key="4">
    <source>
        <dbReference type="ARBA" id="ARBA00022692"/>
    </source>
</evidence>
<proteinExistence type="predicted"/>
<organism evidence="9 10">
    <name type="scientific">Youngiibacter multivorans</name>
    <dbReference type="NCBI Taxonomy" id="937251"/>
    <lineage>
        <taxon>Bacteria</taxon>
        <taxon>Bacillati</taxon>
        <taxon>Bacillota</taxon>
        <taxon>Clostridia</taxon>
        <taxon>Eubacteriales</taxon>
        <taxon>Clostridiaceae</taxon>
        <taxon>Youngiibacter</taxon>
    </lineage>
</organism>
<accession>A0ABS4G196</accession>
<evidence type="ECO:0000313" key="9">
    <source>
        <dbReference type="EMBL" id="MBP1918276.1"/>
    </source>
</evidence>
<dbReference type="EMBL" id="JAGGKC010000004">
    <property type="protein sequence ID" value="MBP1918276.1"/>
    <property type="molecule type" value="Genomic_DNA"/>
</dbReference>
<protein>
    <submittedName>
        <fullName evidence="9">Tripartite ATP-independent transporter DctM subunit</fullName>
    </submittedName>
</protein>
<dbReference type="NCBIfam" id="TIGR00786">
    <property type="entry name" value="dctM"/>
    <property type="match status" value="1"/>
</dbReference>
<dbReference type="Proteomes" id="UP001519271">
    <property type="component" value="Unassembled WGS sequence"/>
</dbReference>
<evidence type="ECO:0000256" key="1">
    <source>
        <dbReference type="ARBA" id="ARBA00004429"/>
    </source>
</evidence>
<feature type="transmembrane region" description="Helical" evidence="7">
    <location>
        <begin position="283"/>
        <end position="305"/>
    </location>
</feature>
<dbReference type="PANTHER" id="PTHR33362">
    <property type="entry name" value="SIALIC ACID TRAP TRANSPORTER PERMEASE PROTEIN SIAT-RELATED"/>
    <property type="match status" value="1"/>
</dbReference>
<feature type="transmembrane region" description="Helical" evidence="7">
    <location>
        <begin position="413"/>
        <end position="434"/>
    </location>
</feature>
<comment type="caution">
    <text evidence="9">The sequence shown here is derived from an EMBL/GenBank/DDBJ whole genome shotgun (WGS) entry which is preliminary data.</text>
</comment>
<reference evidence="9 10" key="1">
    <citation type="submission" date="2021-03" db="EMBL/GenBank/DDBJ databases">
        <title>Genomic Encyclopedia of Type Strains, Phase IV (KMG-IV): sequencing the most valuable type-strain genomes for metagenomic binning, comparative biology and taxonomic classification.</title>
        <authorList>
            <person name="Goeker M."/>
        </authorList>
    </citation>
    <scope>NUCLEOTIDE SEQUENCE [LARGE SCALE GENOMIC DNA]</scope>
    <source>
        <strain evidence="9 10">DSM 6139</strain>
    </source>
</reference>
<evidence type="ECO:0000256" key="6">
    <source>
        <dbReference type="ARBA" id="ARBA00023136"/>
    </source>
</evidence>
<feature type="transmembrane region" description="Helical" evidence="7">
    <location>
        <begin position="178"/>
        <end position="196"/>
    </location>
</feature>
<feature type="transmembrane region" description="Helical" evidence="7">
    <location>
        <begin position="101"/>
        <end position="131"/>
    </location>
</feature>
<feature type="domain" description="TRAP C4-dicarboxylate transport system permease DctM subunit" evidence="8">
    <location>
        <begin position="14"/>
        <end position="429"/>
    </location>
</feature>
<keyword evidence="3" id="KW-0997">Cell inner membrane</keyword>
<dbReference type="PIRSF" id="PIRSF006066">
    <property type="entry name" value="HI0050"/>
    <property type="match status" value="1"/>
</dbReference>
<feature type="transmembrane region" description="Helical" evidence="7">
    <location>
        <begin position="253"/>
        <end position="271"/>
    </location>
</feature>
<evidence type="ECO:0000256" key="5">
    <source>
        <dbReference type="ARBA" id="ARBA00022989"/>
    </source>
</evidence>
<name>A0ABS4G196_9CLOT</name>
<feature type="transmembrane region" description="Helical" evidence="7">
    <location>
        <begin position="59"/>
        <end position="81"/>
    </location>
</feature>
<evidence type="ECO:0000256" key="3">
    <source>
        <dbReference type="ARBA" id="ARBA00022519"/>
    </source>
</evidence>
<evidence type="ECO:0000256" key="7">
    <source>
        <dbReference type="SAM" id="Phobius"/>
    </source>
</evidence>
<evidence type="ECO:0000313" key="10">
    <source>
        <dbReference type="Proteomes" id="UP001519271"/>
    </source>
</evidence>
<dbReference type="InterPro" id="IPR010656">
    <property type="entry name" value="DctM"/>
</dbReference>
<feature type="transmembrane region" description="Helical" evidence="7">
    <location>
        <begin position="325"/>
        <end position="342"/>
    </location>
</feature>